<accession>A0A846W0K8</accession>
<organism evidence="1 2">
    <name type="scientific">Nocardia coubleae</name>
    <dbReference type="NCBI Taxonomy" id="356147"/>
    <lineage>
        <taxon>Bacteria</taxon>
        <taxon>Bacillati</taxon>
        <taxon>Actinomycetota</taxon>
        <taxon>Actinomycetes</taxon>
        <taxon>Mycobacteriales</taxon>
        <taxon>Nocardiaceae</taxon>
        <taxon>Nocardia</taxon>
    </lineage>
</organism>
<reference evidence="1 2" key="1">
    <citation type="submission" date="2020-04" db="EMBL/GenBank/DDBJ databases">
        <title>MicrobeNet Type strains.</title>
        <authorList>
            <person name="Nicholson A.C."/>
        </authorList>
    </citation>
    <scope>NUCLEOTIDE SEQUENCE [LARGE SCALE GENOMIC DNA]</scope>
    <source>
        <strain evidence="1 2">DSM 44960</strain>
    </source>
</reference>
<dbReference type="AlphaFoldDB" id="A0A846W0K8"/>
<name>A0A846W0K8_9NOCA</name>
<gene>
    <name evidence="1" type="ORF">HGA10_03710</name>
</gene>
<evidence type="ECO:0000313" key="2">
    <source>
        <dbReference type="Proteomes" id="UP000572007"/>
    </source>
</evidence>
<proteinExistence type="predicted"/>
<sequence length="77" mass="8769">MITMRLEPLGEDYWMRPKEAFTVEFDESEYSESMCGAHFDVSWFPGGDLEVWSGALALVRDQSGAELQCGHQRPLVQ</sequence>
<evidence type="ECO:0000313" key="1">
    <source>
        <dbReference type="EMBL" id="NKX86423.1"/>
    </source>
</evidence>
<protein>
    <submittedName>
        <fullName evidence="1">Uncharacterized protein</fullName>
    </submittedName>
</protein>
<comment type="caution">
    <text evidence="1">The sequence shown here is derived from an EMBL/GenBank/DDBJ whole genome shotgun (WGS) entry which is preliminary data.</text>
</comment>
<keyword evidence="2" id="KW-1185">Reference proteome</keyword>
<dbReference type="EMBL" id="JAAXOM010000001">
    <property type="protein sequence ID" value="NKX86423.1"/>
    <property type="molecule type" value="Genomic_DNA"/>
</dbReference>
<dbReference type="Proteomes" id="UP000572007">
    <property type="component" value="Unassembled WGS sequence"/>
</dbReference>